<organism evidence="3 4">
    <name type="scientific">Malassezia yamatoensis</name>
    <dbReference type="NCBI Taxonomy" id="253288"/>
    <lineage>
        <taxon>Eukaryota</taxon>
        <taxon>Fungi</taxon>
        <taxon>Dikarya</taxon>
        <taxon>Basidiomycota</taxon>
        <taxon>Ustilaginomycotina</taxon>
        <taxon>Malasseziomycetes</taxon>
        <taxon>Malasseziales</taxon>
        <taxon>Malasseziaceae</taxon>
        <taxon>Malassezia</taxon>
    </lineage>
</organism>
<feature type="compositionally biased region" description="Polar residues" evidence="1">
    <location>
        <begin position="515"/>
        <end position="524"/>
    </location>
</feature>
<evidence type="ECO:0000313" key="3">
    <source>
        <dbReference type="EMBL" id="WFD00559.1"/>
    </source>
</evidence>
<feature type="region of interest" description="Disordered" evidence="1">
    <location>
        <begin position="269"/>
        <end position="298"/>
    </location>
</feature>
<keyword evidence="4" id="KW-1185">Reference proteome</keyword>
<keyword evidence="2" id="KW-1133">Transmembrane helix</keyword>
<keyword evidence="2" id="KW-0812">Transmembrane</keyword>
<gene>
    <name evidence="3" type="ORF">MYAM1_003308</name>
</gene>
<evidence type="ECO:0000256" key="1">
    <source>
        <dbReference type="SAM" id="MobiDB-lite"/>
    </source>
</evidence>
<feature type="transmembrane region" description="Helical" evidence="2">
    <location>
        <begin position="61"/>
        <end position="82"/>
    </location>
</feature>
<feature type="compositionally biased region" description="Polar residues" evidence="1">
    <location>
        <begin position="277"/>
        <end position="289"/>
    </location>
</feature>
<dbReference type="AlphaFoldDB" id="A0AAJ6CJA6"/>
<feature type="compositionally biased region" description="Low complexity" evidence="1">
    <location>
        <begin position="413"/>
        <end position="437"/>
    </location>
</feature>
<accession>A0AAJ6CJA6</accession>
<name>A0AAJ6CJA6_9BASI</name>
<evidence type="ECO:0000313" key="4">
    <source>
        <dbReference type="Proteomes" id="UP001219567"/>
    </source>
</evidence>
<dbReference type="EMBL" id="CP119947">
    <property type="protein sequence ID" value="WFD00559.1"/>
    <property type="molecule type" value="Genomic_DNA"/>
</dbReference>
<sequence>MYVVAPASSVRWLNLPLNAFRGEHWSSPKLLAQALDSSYTMIPPELRHSLLHRAGDSASRWSLAALATATMVTSAMALYYYVPWGQLEINMETLLASIGEEGFGMNHAYSAECFDEMDMDDDEHIDPELLDGFQAHDKESRMSVVLTSSDPTSDLCHNPIIVNLCGSSGEKSVDPALSRRSLSSVSTQPPTPSEMNSPRRGSMPSILRRDSQSFPSSLTQSPVLSASNSSSLLRRLNGCSSQSNSPNTLSSLLPSTLTCDSALSSTSDSCISSLSSPTKSDCSGTTSPRSIKLTEPDWKPFTDSHDRARKRVAIASIANAISELHSEHSSPVAKSKQLPLLKALPIEPPAELGEGSEFRFEKFTRSTAAAGRNWDWRRRSSCELLEALDEDVLVALEKLNSELDNDLETNDVPVSPQSPQWKSQSPRLVSPRSPLLPASFQSPPVRSDNTDVFSDESCLRQSRKHNTSNTQRLSLSRSNSLDAAAESVKDLGLNREPVLTPTKRKFGYDQDKSHSTSVLSSSEPAVSISRPRSATYSAATSAYSHVVSSPKRGSSNSSPSSNRILASRRRFNENIRPDSVLNLVDI</sequence>
<reference evidence="3 4" key="1">
    <citation type="submission" date="2023-03" db="EMBL/GenBank/DDBJ databases">
        <title>Mating type loci evolution in Malassezia.</title>
        <authorList>
            <person name="Coelho M.A."/>
        </authorList>
    </citation>
    <scope>NUCLEOTIDE SEQUENCE [LARGE SCALE GENOMIC DNA]</scope>
    <source>
        <strain evidence="3 4">CBS 9725</strain>
    </source>
</reference>
<feature type="compositionally biased region" description="Polar residues" evidence="1">
    <location>
        <begin position="467"/>
        <end position="479"/>
    </location>
</feature>
<feature type="region of interest" description="Disordered" evidence="1">
    <location>
        <begin position="502"/>
        <end position="565"/>
    </location>
</feature>
<feature type="region of interest" description="Disordered" evidence="1">
    <location>
        <begin position="172"/>
        <end position="229"/>
    </location>
</feature>
<feature type="compositionally biased region" description="Polar residues" evidence="1">
    <location>
        <begin position="180"/>
        <end position="196"/>
    </location>
</feature>
<protein>
    <submittedName>
        <fullName evidence="3">Uncharacterized protein</fullName>
    </submittedName>
</protein>
<dbReference type="Proteomes" id="UP001219567">
    <property type="component" value="Chromosome 5"/>
</dbReference>
<evidence type="ECO:0000256" key="2">
    <source>
        <dbReference type="SAM" id="Phobius"/>
    </source>
</evidence>
<feature type="compositionally biased region" description="Low complexity" evidence="1">
    <location>
        <begin position="533"/>
        <end position="563"/>
    </location>
</feature>
<feature type="region of interest" description="Disordered" evidence="1">
    <location>
        <begin position="406"/>
        <end position="479"/>
    </location>
</feature>
<keyword evidence="2" id="KW-0472">Membrane</keyword>
<proteinExistence type="predicted"/>